<gene>
    <name evidence="1" type="ORF">BAA01_02225</name>
</gene>
<dbReference type="Proteomes" id="UP000196475">
    <property type="component" value="Unassembled WGS sequence"/>
</dbReference>
<sequence>MHQIDEDHLYRPDTMYILPDFRDKEANIVYELRRSTQDDQPEIIFYILMELQSTVDFHMPYCLLLYQVETWRDYMKNIKTKAAARTSACRPLSPSSFTTEKRPGRRRKPFAKCSKENAFLAMSCSINYEVWSHLTSMARWPIFSDSWQQQ</sequence>
<comment type="caution">
    <text evidence="1">The sequence shown here is derived from an EMBL/GenBank/DDBJ whole genome shotgun (WGS) entry which is preliminary data.</text>
</comment>
<evidence type="ECO:0000313" key="1">
    <source>
        <dbReference type="EMBL" id="OUM90657.1"/>
    </source>
</evidence>
<organism evidence="1 2">
    <name type="scientific">Bacillus thermozeamaize</name>
    <dbReference type="NCBI Taxonomy" id="230954"/>
    <lineage>
        <taxon>Bacteria</taxon>
        <taxon>Bacillati</taxon>
        <taxon>Bacillota</taxon>
        <taxon>Bacilli</taxon>
        <taxon>Bacillales</taxon>
        <taxon>Bacillaceae</taxon>
        <taxon>Bacillus</taxon>
    </lineage>
</organism>
<dbReference type="EMBL" id="LZRT01000011">
    <property type="protein sequence ID" value="OUM90657.1"/>
    <property type="molecule type" value="Genomic_DNA"/>
</dbReference>
<name>A0A1Y3PWX9_9BACI</name>
<evidence type="ECO:0008006" key="3">
    <source>
        <dbReference type="Google" id="ProtNLM"/>
    </source>
</evidence>
<dbReference type="AlphaFoldDB" id="A0A1Y3PWX9"/>
<protein>
    <recommendedName>
        <fullName evidence="3">Transposase (putative) YhgA-like domain-containing protein</fullName>
    </recommendedName>
</protein>
<evidence type="ECO:0000313" key="2">
    <source>
        <dbReference type="Proteomes" id="UP000196475"/>
    </source>
</evidence>
<proteinExistence type="predicted"/>
<reference evidence="2" key="1">
    <citation type="submission" date="2016-06" db="EMBL/GenBank/DDBJ databases">
        <authorList>
            <person name="Nascimento L."/>
            <person name="Pereira R.V."/>
            <person name="Martins L.F."/>
            <person name="Quaggio R.B."/>
            <person name="Silva A.M."/>
            <person name="Setubal J.C."/>
        </authorList>
    </citation>
    <scope>NUCLEOTIDE SEQUENCE [LARGE SCALE GENOMIC DNA]</scope>
</reference>
<accession>A0A1Y3PWX9</accession>